<dbReference type="InterPro" id="IPR011250">
    <property type="entry name" value="OMP/PagP_B-barrel"/>
</dbReference>
<feature type="domain" description="Outer membrane protein beta-barrel" evidence="3">
    <location>
        <begin position="47"/>
        <end position="186"/>
    </location>
</feature>
<feature type="signal peptide" evidence="2">
    <location>
        <begin position="1"/>
        <end position="18"/>
    </location>
</feature>
<accession>A0A7W4WAA8</accession>
<dbReference type="RefSeq" id="WP_183458069.1">
    <property type="nucleotide sequence ID" value="NZ_JACHWZ010000005.1"/>
</dbReference>
<keyword evidence="1 2" id="KW-0732">Signal</keyword>
<comment type="caution">
    <text evidence="4">The sequence shown here is derived from an EMBL/GenBank/DDBJ whole genome shotgun (WGS) entry which is preliminary data.</text>
</comment>
<evidence type="ECO:0000256" key="2">
    <source>
        <dbReference type="SAM" id="SignalP"/>
    </source>
</evidence>
<dbReference type="SUPFAM" id="SSF56925">
    <property type="entry name" value="OMPA-like"/>
    <property type="match status" value="1"/>
</dbReference>
<reference evidence="4 5" key="1">
    <citation type="submission" date="2020-08" db="EMBL/GenBank/DDBJ databases">
        <title>Genomic Encyclopedia of Type Strains, Phase III (KMG-III): the genomes of soil and plant-associated and newly described type strains.</title>
        <authorList>
            <person name="Whitman W."/>
        </authorList>
    </citation>
    <scope>NUCLEOTIDE SEQUENCE [LARGE SCALE GENOMIC DNA]</scope>
    <source>
        <strain evidence="4 5">CECT 8799</strain>
    </source>
</reference>
<dbReference type="EMBL" id="JACHWZ010000005">
    <property type="protein sequence ID" value="MBB3060571.1"/>
    <property type="molecule type" value="Genomic_DNA"/>
</dbReference>
<dbReference type="Pfam" id="PF13505">
    <property type="entry name" value="OMP_b-brl"/>
    <property type="match status" value="1"/>
</dbReference>
<evidence type="ECO:0000259" key="3">
    <source>
        <dbReference type="Pfam" id="PF13505"/>
    </source>
</evidence>
<gene>
    <name evidence="4" type="ORF">FHS09_001390</name>
</gene>
<dbReference type="AlphaFoldDB" id="A0A7W4WAA8"/>
<dbReference type="Gene3D" id="2.40.160.20">
    <property type="match status" value="1"/>
</dbReference>
<proteinExistence type="predicted"/>
<evidence type="ECO:0000313" key="5">
    <source>
        <dbReference type="Proteomes" id="UP000535937"/>
    </source>
</evidence>
<sequence length="186" mass="21019">MKKILFVLAFLTSSTAGAIGWNNPIEGICAGEYRVITTLGSGQGELQIENDQDFFGLASIGITPTVGVWQVELRYSHFDGSGVTVDQYGINFKVDFSLACDVQCLYWMAGWNYGEFDVDTVEQHGFVFLVDDHDEQGYWNAGVGYRYNWTDDLDTSLEYNYNDIDRVAGVDLGHLRTWTLNLSYRF</sequence>
<feature type="chain" id="PRO_5030710644" evidence="2">
    <location>
        <begin position="19"/>
        <end position="186"/>
    </location>
</feature>
<organism evidence="4 5">
    <name type="scientific">Microbulbifer rhizosphaerae</name>
    <dbReference type="NCBI Taxonomy" id="1562603"/>
    <lineage>
        <taxon>Bacteria</taxon>
        <taxon>Pseudomonadati</taxon>
        <taxon>Pseudomonadota</taxon>
        <taxon>Gammaproteobacteria</taxon>
        <taxon>Cellvibrionales</taxon>
        <taxon>Microbulbiferaceae</taxon>
        <taxon>Microbulbifer</taxon>
    </lineage>
</organism>
<protein>
    <submittedName>
        <fullName evidence="4">Opacity protein-like surface antigen</fullName>
    </submittedName>
</protein>
<evidence type="ECO:0000256" key="1">
    <source>
        <dbReference type="ARBA" id="ARBA00022729"/>
    </source>
</evidence>
<dbReference type="InterPro" id="IPR027385">
    <property type="entry name" value="Beta-barrel_OMP"/>
</dbReference>
<dbReference type="Proteomes" id="UP000535937">
    <property type="component" value="Unassembled WGS sequence"/>
</dbReference>
<keyword evidence="5" id="KW-1185">Reference proteome</keyword>
<name>A0A7W4WAA8_9GAMM</name>
<evidence type="ECO:0000313" key="4">
    <source>
        <dbReference type="EMBL" id="MBB3060571.1"/>
    </source>
</evidence>